<keyword evidence="4 7" id="KW-0378">Hydrolase</keyword>
<name>A0ABT6RBD0_9BACT</name>
<evidence type="ECO:0000256" key="1">
    <source>
        <dbReference type="ARBA" id="ARBA00008023"/>
    </source>
</evidence>
<sequence length="194" mass="21738">MKLIFATNNQHKVDEIQHIIGNTFDVVSLKAAGIDIDIPEPHDTLEENAVEKSSTIYKLTNTDCFSEDTGLEVEALNGEPGVKSARYAGDVKDFNKNIEKLLLKLGNGENRKARFRTVISLIINKEQYLFEGICEGEIIYSPKGTNGFGYDAIFVSSGADKTFAEMTMEEKNVFSHRKKATEKLVLFLNKLNIR</sequence>
<keyword evidence="5 7" id="KW-0460">Magnesium</keyword>
<dbReference type="CDD" id="cd00515">
    <property type="entry name" value="HAM1"/>
    <property type="match status" value="1"/>
</dbReference>
<feature type="binding site" evidence="7">
    <location>
        <begin position="7"/>
        <end position="12"/>
    </location>
    <ligand>
        <name>substrate</name>
    </ligand>
</feature>
<evidence type="ECO:0000256" key="6">
    <source>
        <dbReference type="ARBA" id="ARBA00023080"/>
    </source>
</evidence>
<evidence type="ECO:0000256" key="8">
    <source>
        <dbReference type="RuleBase" id="RU003781"/>
    </source>
</evidence>
<keyword evidence="10" id="KW-1185">Reference proteome</keyword>
<gene>
    <name evidence="9" type="primary">rdgB</name>
    <name evidence="9" type="ORF">QJ048_08895</name>
</gene>
<dbReference type="Pfam" id="PF01725">
    <property type="entry name" value="Ham1p_like"/>
    <property type="match status" value="1"/>
</dbReference>
<feature type="binding site" evidence="7">
    <location>
        <begin position="176"/>
        <end position="177"/>
    </location>
    <ligand>
        <name>substrate</name>
    </ligand>
</feature>
<comment type="caution">
    <text evidence="9">The sequence shown here is derived from an EMBL/GenBank/DDBJ whole genome shotgun (WGS) entry which is preliminary data.</text>
</comment>
<comment type="subunit">
    <text evidence="7">Homodimer.</text>
</comment>
<comment type="cofactor">
    <cofactor evidence="7">
        <name>Mg(2+)</name>
        <dbReference type="ChEBI" id="CHEBI:18420"/>
    </cofactor>
    <text evidence="7">Binds 1 Mg(2+) ion per subunit.</text>
</comment>
<feature type="binding site" evidence="7">
    <location>
        <begin position="148"/>
        <end position="151"/>
    </location>
    <ligand>
        <name>substrate</name>
    </ligand>
</feature>
<dbReference type="InterPro" id="IPR020922">
    <property type="entry name" value="dITP/XTP_pyrophosphatase"/>
</dbReference>
<dbReference type="InterPro" id="IPR029001">
    <property type="entry name" value="ITPase-like_fam"/>
</dbReference>
<dbReference type="Proteomes" id="UP001226434">
    <property type="component" value="Unassembled WGS sequence"/>
</dbReference>
<comment type="caution">
    <text evidence="7">Lacks conserved residue(s) required for the propagation of feature annotation.</text>
</comment>
<dbReference type="EC" id="3.6.1.66" evidence="7"/>
<evidence type="ECO:0000256" key="7">
    <source>
        <dbReference type="HAMAP-Rule" id="MF_01405"/>
    </source>
</evidence>
<dbReference type="PANTHER" id="PTHR11067">
    <property type="entry name" value="INOSINE TRIPHOSPHATE PYROPHOSPHATASE/HAM1 PROTEIN"/>
    <property type="match status" value="1"/>
</dbReference>
<feature type="binding site" evidence="7">
    <location>
        <position position="171"/>
    </location>
    <ligand>
        <name>substrate</name>
    </ligand>
</feature>
<evidence type="ECO:0000256" key="2">
    <source>
        <dbReference type="ARBA" id="ARBA00022723"/>
    </source>
</evidence>
<protein>
    <recommendedName>
        <fullName evidence="7">dITP/XTP pyrophosphatase</fullName>
        <ecNumber evidence="7">3.6.1.66</ecNumber>
    </recommendedName>
    <alternativeName>
        <fullName evidence="7">Non-canonical purine NTP pyrophosphatase</fullName>
    </alternativeName>
    <alternativeName>
        <fullName evidence="7">Non-standard purine NTP pyrophosphatase</fullName>
    </alternativeName>
    <alternativeName>
        <fullName evidence="7">Nucleoside-triphosphate diphosphatase</fullName>
    </alternativeName>
    <alternativeName>
        <fullName evidence="7">Nucleoside-triphosphate pyrophosphatase</fullName>
        <shortName evidence="7">NTPase</shortName>
    </alternativeName>
</protein>
<proteinExistence type="inferred from homology"/>
<evidence type="ECO:0000256" key="4">
    <source>
        <dbReference type="ARBA" id="ARBA00022801"/>
    </source>
</evidence>
<comment type="function">
    <text evidence="7">Pyrophosphatase that catalyzes the hydrolysis of nucleoside triphosphates to their monophosphate derivatives, with a high preference for the non-canonical purine nucleotides XTP (xanthosine triphosphate), dITP (deoxyinosine triphosphate) and ITP. Seems to function as a house-cleaning enzyme that removes non-canonical purine nucleotides from the nucleotide pool, thus preventing their incorporation into DNA/RNA and avoiding chromosomal lesions.</text>
</comment>
<dbReference type="SUPFAM" id="SSF52972">
    <property type="entry name" value="ITPase-like"/>
    <property type="match status" value="1"/>
</dbReference>
<comment type="catalytic activity">
    <reaction evidence="7">
        <text>ITP + H2O = IMP + diphosphate + H(+)</text>
        <dbReference type="Rhea" id="RHEA:29399"/>
        <dbReference type="ChEBI" id="CHEBI:15377"/>
        <dbReference type="ChEBI" id="CHEBI:15378"/>
        <dbReference type="ChEBI" id="CHEBI:33019"/>
        <dbReference type="ChEBI" id="CHEBI:58053"/>
        <dbReference type="ChEBI" id="CHEBI:61402"/>
        <dbReference type="EC" id="3.6.1.66"/>
    </reaction>
</comment>
<evidence type="ECO:0000313" key="10">
    <source>
        <dbReference type="Proteomes" id="UP001226434"/>
    </source>
</evidence>
<evidence type="ECO:0000256" key="3">
    <source>
        <dbReference type="ARBA" id="ARBA00022741"/>
    </source>
</evidence>
<keyword evidence="6 7" id="KW-0546">Nucleotide metabolism</keyword>
<comment type="catalytic activity">
    <reaction evidence="7">
        <text>XTP + H2O = XMP + diphosphate + H(+)</text>
        <dbReference type="Rhea" id="RHEA:28610"/>
        <dbReference type="ChEBI" id="CHEBI:15377"/>
        <dbReference type="ChEBI" id="CHEBI:15378"/>
        <dbReference type="ChEBI" id="CHEBI:33019"/>
        <dbReference type="ChEBI" id="CHEBI:57464"/>
        <dbReference type="ChEBI" id="CHEBI:61314"/>
        <dbReference type="EC" id="3.6.1.66"/>
    </reaction>
</comment>
<reference evidence="9 10" key="1">
    <citation type="submission" date="2023-05" db="EMBL/GenBank/DDBJ databases">
        <title>Genome sequence of Pinibacter sp. MAH-24.</title>
        <authorList>
            <person name="Huq M.A."/>
        </authorList>
    </citation>
    <scope>NUCLEOTIDE SEQUENCE [LARGE SCALE GENOMIC DNA]</scope>
    <source>
        <strain evidence="9 10">MAH-24</strain>
    </source>
</reference>
<dbReference type="Gene3D" id="3.90.950.10">
    <property type="match status" value="1"/>
</dbReference>
<accession>A0ABT6RBD0</accession>
<organism evidence="9 10">
    <name type="scientific">Pinibacter soli</name>
    <dbReference type="NCBI Taxonomy" id="3044211"/>
    <lineage>
        <taxon>Bacteria</taxon>
        <taxon>Pseudomonadati</taxon>
        <taxon>Bacteroidota</taxon>
        <taxon>Chitinophagia</taxon>
        <taxon>Chitinophagales</taxon>
        <taxon>Chitinophagaceae</taxon>
        <taxon>Pinibacter</taxon>
    </lineage>
</organism>
<dbReference type="EMBL" id="JASBRG010000005">
    <property type="protein sequence ID" value="MDI3319887.1"/>
    <property type="molecule type" value="Genomic_DNA"/>
</dbReference>
<dbReference type="HAMAP" id="MF_01405">
    <property type="entry name" value="Non_canon_purine_NTPase"/>
    <property type="match status" value="1"/>
</dbReference>
<comment type="catalytic activity">
    <reaction evidence="7">
        <text>dITP + H2O = dIMP + diphosphate + H(+)</text>
        <dbReference type="Rhea" id="RHEA:28342"/>
        <dbReference type="ChEBI" id="CHEBI:15377"/>
        <dbReference type="ChEBI" id="CHEBI:15378"/>
        <dbReference type="ChEBI" id="CHEBI:33019"/>
        <dbReference type="ChEBI" id="CHEBI:61194"/>
        <dbReference type="ChEBI" id="CHEBI:61382"/>
        <dbReference type="EC" id="3.6.1.66"/>
    </reaction>
</comment>
<comment type="similarity">
    <text evidence="1 7 8">Belongs to the HAM1 NTPase family.</text>
</comment>
<evidence type="ECO:0000313" key="9">
    <source>
        <dbReference type="EMBL" id="MDI3319887.1"/>
    </source>
</evidence>
<keyword evidence="2 7" id="KW-0479">Metal-binding</keyword>
<dbReference type="RefSeq" id="WP_282333988.1">
    <property type="nucleotide sequence ID" value="NZ_JASBRG010000005.1"/>
</dbReference>
<dbReference type="NCBIfam" id="TIGR00042">
    <property type="entry name" value="RdgB/HAM1 family non-canonical purine NTP pyrophosphatase"/>
    <property type="match status" value="1"/>
</dbReference>
<dbReference type="PANTHER" id="PTHR11067:SF9">
    <property type="entry name" value="INOSINE TRIPHOSPHATE PYROPHOSPHATASE"/>
    <property type="match status" value="1"/>
</dbReference>
<keyword evidence="3 7" id="KW-0547">Nucleotide-binding</keyword>
<feature type="binding site" evidence="7">
    <location>
        <position position="68"/>
    </location>
    <ligand>
        <name>Mg(2+)</name>
        <dbReference type="ChEBI" id="CHEBI:18420"/>
    </ligand>
</feature>
<dbReference type="InterPro" id="IPR002637">
    <property type="entry name" value="RdgB/HAM1"/>
</dbReference>
<feature type="active site" description="Proton acceptor" evidence="7">
    <location>
        <position position="68"/>
    </location>
</feature>
<evidence type="ECO:0000256" key="5">
    <source>
        <dbReference type="ARBA" id="ARBA00022842"/>
    </source>
</evidence>
<feature type="binding site" evidence="7">
    <location>
        <position position="69"/>
    </location>
    <ligand>
        <name>substrate</name>
    </ligand>
</feature>